<dbReference type="PANTHER" id="PTHR30390:SF7">
    <property type="entry name" value="PHOSPHOHEPTOSE ISOMERASE"/>
    <property type="match status" value="1"/>
</dbReference>
<dbReference type="InterPro" id="IPR046348">
    <property type="entry name" value="SIS_dom_sf"/>
</dbReference>
<feature type="domain" description="SIS" evidence="1">
    <location>
        <begin position="29"/>
        <end position="208"/>
    </location>
</feature>
<dbReference type="PROSITE" id="PS51464">
    <property type="entry name" value="SIS"/>
    <property type="match status" value="1"/>
</dbReference>
<accession>A0A4Z0H1J7</accession>
<dbReference type="PANTHER" id="PTHR30390">
    <property type="entry name" value="SEDOHEPTULOSE 7-PHOSPHATE ISOMERASE / DNAA INITIATOR-ASSOCIATING FACTOR FOR REPLICATION INITIATION"/>
    <property type="match status" value="1"/>
</dbReference>
<evidence type="ECO:0000313" key="3">
    <source>
        <dbReference type="Proteomes" id="UP000297982"/>
    </source>
</evidence>
<organism evidence="2 3">
    <name type="scientific">Halobacillus salinus</name>
    <dbReference type="NCBI Taxonomy" id="192814"/>
    <lineage>
        <taxon>Bacteria</taxon>
        <taxon>Bacillati</taxon>
        <taxon>Bacillota</taxon>
        <taxon>Bacilli</taxon>
        <taxon>Bacillales</taxon>
        <taxon>Bacillaceae</taxon>
        <taxon>Halobacillus</taxon>
    </lineage>
</organism>
<gene>
    <name evidence="2" type="ORF">E4663_01800</name>
</gene>
<dbReference type="GO" id="GO:0097367">
    <property type="term" value="F:carbohydrate derivative binding"/>
    <property type="evidence" value="ECO:0007669"/>
    <property type="project" value="InterPro"/>
</dbReference>
<dbReference type="GO" id="GO:1901135">
    <property type="term" value="P:carbohydrate derivative metabolic process"/>
    <property type="evidence" value="ECO:0007669"/>
    <property type="project" value="InterPro"/>
</dbReference>
<dbReference type="GO" id="GO:0016853">
    <property type="term" value="F:isomerase activity"/>
    <property type="evidence" value="ECO:0007669"/>
    <property type="project" value="UniProtKB-KW"/>
</dbReference>
<dbReference type="InterPro" id="IPR050099">
    <property type="entry name" value="SIS_GmhA/DiaA_subfam"/>
</dbReference>
<dbReference type="InterPro" id="IPR001347">
    <property type="entry name" value="SIS_dom"/>
</dbReference>
<protein>
    <submittedName>
        <fullName evidence="2">Sugar isomerase domain-containing protein</fullName>
    </submittedName>
</protein>
<evidence type="ECO:0000259" key="1">
    <source>
        <dbReference type="PROSITE" id="PS51464"/>
    </source>
</evidence>
<dbReference type="Proteomes" id="UP000297982">
    <property type="component" value="Unassembled WGS sequence"/>
</dbReference>
<sequence>MSYLSKAVEKLKEIEASEQKNLETVSERLAQCIRNGGILHTFGCGHSSLLAQDAYYRAGGLVPVRPIAIEPLMLHEGARRSSDLERTPGFVDSYIEEEPVEAGDMVLVISVSGRNPAPIDVARYYKAKGVQVIALTALAYSESVASRHPSGERLEDVADFVLDLHIPVGDAVMDLEGLDQSFSPLSSVAGTALLHDMFSRTVERLHEDGYEVPIFKSGNIDGSDEHNQRMMERFKRIGF</sequence>
<dbReference type="EMBL" id="SRJC01000001">
    <property type="protein sequence ID" value="TGB03764.1"/>
    <property type="molecule type" value="Genomic_DNA"/>
</dbReference>
<dbReference type="InterPro" id="IPR035472">
    <property type="entry name" value="RpiR-like_SIS"/>
</dbReference>
<dbReference type="CDD" id="cd05013">
    <property type="entry name" value="SIS_RpiR"/>
    <property type="match status" value="1"/>
</dbReference>
<dbReference type="STRING" id="192814.GCA_900166575_00654"/>
<reference evidence="2 3" key="1">
    <citation type="journal article" date="2003" name="Int. J. Syst. Evol. Microbiol.">
        <title>Halobacillus salinus sp. nov., isolated from a salt lake on the coast of the East Sea in Korea.</title>
        <authorList>
            <person name="Yoon J.H."/>
            <person name="Kang K.H."/>
            <person name="Park Y.H."/>
        </authorList>
    </citation>
    <scope>NUCLEOTIDE SEQUENCE [LARGE SCALE GENOMIC DNA]</scope>
    <source>
        <strain evidence="2 3">HSL-3</strain>
    </source>
</reference>
<comment type="caution">
    <text evidence="2">The sequence shown here is derived from an EMBL/GenBank/DDBJ whole genome shotgun (WGS) entry which is preliminary data.</text>
</comment>
<dbReference type="SUPFAM" id="SSF53697">
    <property type="entry name" value="SIS domain"/>
    <property type="match status" value="1"/>
</dbReference>
<name>A0A4Z0H1J7_9BACI</name>
<dbReference type="Pfam" id="PF13580">
    <property type="entry name" value="SIS_2"/>
    <property type="match status" value="1"/>
</dbReference>
<proteinExistence type="predicted"/>
<dbReference type="NCBIfam" id="NF002805">
    <property type="entry name" value="PRK02947.1"/>
    <property type="match status" value="1"/>
</dbReference>
<keyword evidence="2" id="KW-0413">Isomerase</keyword>
<dbReference type="RefSeq" id="WP_135326475.1">
    <property type="nucleotide sequence ID" value="NZ_SRJC01000001.1"/>
</dbReference>
<keyword evidence="3" id="KW-1185">Reference proteome</keyword>
<dbReference type="Gene3D" id="3.40.50.10490">
    <property type="entry name" value="Glucose-6-phosphate isomerase like protein, domain 1"/>
    <property type="match status" value="1"/>
</dbReference>
<evidence type="ECO:0000313" key="2">
    <source>
        <dbReference type="EMBL" id="TGB03764.1"/>
    </source>
</evidence>
<dbReference type="AlphaFoldDB" id="A0A4Z0H1J7"/>